<comment type="subcellular location">
    <subcellularLocation>
        <location evidence="1 7">Cytoplasm</location>
    </subcellularLocation>
</comment>
<evidence type="ECO:0000256" key="6">
    <source>
        <dbReference type="ARBA" id="ARBA00022691"/>
    </source>
</evidence>
<dbReference type="GO" id="GO:0030091">
    <property type="term" value="P:protein repair"/>
    <property type="evidence" value="ECO:0007669"/>
    <property type="project" value="UniProtKB-UniRule"/>
</dbReference>
<comment type="function">
    <text evidence="7">Catalyzes the methyl esterification of L-isoaspartyl residues in peptides and proteins that result from spontaneous decomposition of normal L-aspartyl and L-asparaginyl residues. It plays a role in the repair and/or degradation of damaged proteins.</text>
</comment>
<name>A0A948WCW7_UNCEI</name>
<dbReference type="GO" id="GO:0005737">
    <property type="term" value="C:cytoplasm"/>
    <property type="evidence" value="ECO:0007669"/>
    <property type="project" value="UniProtKB-SubCell"/>
</dbReference>
<evidence type="ECO:0000256" key="1">
    <source>
        <dbReference type="ARBA" id="ARBA00004496"/>
    </source>
</evidence>
<dbReference type="FunFam" id="3.40.50.150:FF:000010">
    <property type="entry name" value="Protein-L-isoaspartate O-methyltransferase"/>
    <property type="match status" value="1"/>
</dbReference>
<gene>
    <name evidence="7" type="primary">pcm</name>
    <name evidence="8" type="ORF">KJ970_10240</name>
</gene>
<dbReference type="EC" id="2.1.1.77" evidence="7"/>
<evidence type="ECO:0000256" key="5">
    <source>
        <dbReference type="ARBA" id="ARBA00022679"/>
    </source>
</evidence>
<dbReference type="EMBL" id="JAHJDP010000053">
    <property type="protein sequence ID" value="MBU2691298.1"/>
    <property type="molecule type" value="Genomic_DNA"/>
</dbReference>
<keyword evidence="3 7" id="KW-0963">Cytoplasm</keyword>
<comment type="catalytic activity">
    <reaction evidence="7">
        <text>[protein]-L-isoaspartate + S-adenosyl-L-methionine = [protein]-L-isoaspartate alpha-methyl ester + S-adenosyl-L-homocysteine</text>
        <dbReference type="Rhea" id="RHEA:12705"/>
        <dbReference type="Rhea" id="RHEA-COMP:12143"/>
        <dbReference type="Rhea" id="RHEA-COMP:12144"/>
        <dbReference type="ChEBI" id="CHEBI:57856"/>
        <dbReference type="ChEBI" id="CHEBI:59789"/>
        <dbReference type="ChEBI" id="CHEBI:90596"/>
        <dbReference type="ChEBI" id="CHEBI:90598"/>
        <dbReference type="EC" id="2.1.1.77"/>
    </reaction>
</comment>
<keyword evidence="5 7" id="KW-0808">Transferase</keyword>
<evidence type="ECO:0000256" key="4">
    <source>
        <dbReference type="ARBA" id="ARBA00022603"/>
    </source>
</evidence>
<dbReference type="Gene3D" id="3.40.50.150">
    <property type="entry name" value="Vaccinia Virus protein VP39"/>
    <property type="match status" value="1"/>
</dbReference>
<organism evidence="8 9">
    <name type="scientific">Eiseniibacteriota bacterium</name>
    <dbReference type="NCBI Taxonomy" id="2212470"/>
    <lineage>
        <taxon>Bacteria</taxon>
        <taxon>Candidatus Eiseniibacteriota</taxon>
    </lineage>
</organism>
<dbReference type="PANTHER" id="PTHR11579">
    <property type="entry name" value="PROTEIN-L-ISOASPARTATE O-METHYLTRANSFERASE"/>
    <property type="match status" value="1"/>
</dbReference>
<dbReference type="GO" id="GO:0004719">
    <property type="term" value="F:protein-L-isoaspartate (D-aspartate) O-methyltransferase activity"/>
    <property type="evidence" value="ECO:0007669"/>
    <property type="project" value="UniProtKB-UniRule"/>
</dbReference>
<evidence type="ECO:0000313" key="8">
    <source>
        <dbReference type="EMBL" id="MBU2691298.1"/>
    </source>
</evidence>
<dbReference type="PANTHER" id="PTHR11579:SF0">
    <property type="entry name" value="PROTEIN-L-ISOASPARTATE(D-ASPARTATE) O-METHYLTRANSFERASE"/>
    <property type="match status" value="1"/>
</dbReference>
<dbReference type="GO" id="GO:0032259">
    <property type="term" value="P:methylation"/>
    <property type="evidence" value="ECO:0007669"/>
    <property type="project" value="UniProtKB-KW"/>
</dbReference>
<dbReference type="Proteomes" id="UP000777784">
    <property type="component" value="Unassembled WGS sequence"/>
</dbReference>
<dbReference type="InterPro" id="IPR000682">
    <property type="entry name" value="PCMT"/>
</dbReference>
<evidence type="ECO:0000256" key="2">
    <source>
        <dbReference type="ARBA" id="ARBA00005369"/>
    </source>
</evidence>
<evidence type="ECO:0000313" key="9">
    <source>
        <dbReference type="Proteomes" id="UP000777784"/>
    </source>
</evidence>
<accession>A0A948WCW7</accession>
<keyword evidence="4 7" id="KW-0489">Methyltransferase</keyword>
<dbReference type="PROSITE" id="PS01279">
    <property type="entry name" value="PCMT"/>
    <property type="match status" value="1"/>
</dbReference>
<sequence>MVEEQIQGRRINHPQLIEAMLKTPRHLFVPQEQCESAYDDRALPIGSGQTISQPYMVALMTVALDPVPGMKVLEVGTGSGYQAAILAMMGVDLWTVERIAALSLRAQNLLTGLGLINVRFRIGDGSKGLAEGSPYDGILVTAGAPDLPSSLKGQLAEGGRLVIPTGSLGVQDLVVVTRRGDDYHEENHGACAFVPLVGEEGWKP</sequence>
<dbReference type="CDD" id="cd02440">
    <property type="entry name" value="AdoMet_MTases"/>
    <property type="match status" value="1"/>
</dbReference>
<protein>
    <recommendedName>
        <fullName evidence="7">Protein-L-isoaspartate O-methyltransferase</fullName>
        <ecNumber evidence="7">2.1.1.77</ecNumber>
    </recommendedName>
    <alternativeName>
        <fullName evidence="7">L-isoaspartyl protein carboxyl methyltransferase</fullName>
    </alternativeName>
    <alternativeName>
        <fullName evidence="7">Protein L-isoaspartyl methyltransferase</fullName>
    </alternativeName>
    <alternativeName>
        <fullName evidence="7">Protein-beta-aspartate methyltransferase</fullName>
        <shortName evidence="7">PIMT</shortName>
    </alternativeName>
</protein>
<dbReference type="AlphaFoldDB" id="A0A948WCW7"/>
<dbReference type="NCBIfam" id="TIGR00080">
    <property type="entry name" value="pimt"/>
    <property type="match status" value="1"/>
</dbReference>
<keyword evidence="6 7" id="KW-0949">S-adenosyl-L-methionine</keyword>
<dbReference type="Pfam" id="PF01135">
    <property type="entry name" value="PCMT"/>
    <property type="match status" value="1"/>
</dbReference>
<dbReference type="SUPFAM" id="SSF53335">
    <property type="entry name" value="S-adenosyl-L-methionine-dependent methyltransferases"/>
    <property type="match status" value="1"/>
</dbReference>
<dbReference type="HAMAP" id="MF_00090">
    <property type="entry name" value="PIMT"/>
    <property type="match status" value="1"/>
</dbReference>
<reference evidence="8" key="1">
    <citation type="submission" date="2021-05" db="EMBL/GenBank/DDBJ databases">
        <title>Energy efficiency and biological interactions define the core microbiome of deep oligotrophic groundwater.</title>
        <authorList>
            <person name="Mehrshad M."/>
            <person name="Lopez-Fernandez M."/>
            <person name="Bell E."/>
            <person name="Bernier-Latmani R."/>
            <person name="Bertilsson S."/>
            <person name="Dopson M."/>
        </authorList>
    </citation>
    <scope>NUCLEOTIDE SEQUENCE</scope>
    <source>
        <strain evidence="8">Modern_marine.mb.64</strain>
    </source>
</reference>
<feature type="active site" evidence="7">
    <location>
        <position position="52"/>
    </location>
</feature>
<dbReference type="NCBIfam" id="NF001453">
    <property type="entry name" value="PRK00312.1"/>
    <property type="match status" value="1"/>
</dbReference>
<comment type="similarity">
    <text evidence="2 7">Belongs to the methyltransferase superfamily. L-isoaspartyl/D-aspartyl protein methyltransferase family.</text>
</comment>
<proteinExistence type="inferred from homology"/>
<evidence type="ECO:0000256" key="7">
    <source>
        <dbReference type="HAMAP-Rule" id="MF_00090"/>
    </source>
</evidence>
<comment type="caution">
    <text evidence="8">The sequence shown here is derived from an EMBL/GenBank/DDBJ whole genome shotgun (WGS) entry which is preliminary data.</text>
</comment>
<evidence type="ECO:0000256" key="3">
    <source>
        <dbReference type="ARBA" id="ARBA00022490"/>
    </source>
</evidence>
<dbReference type="InterPro" id="IPR029063">
    <property type="entry name" value="SAM-dependent_MTases_sf"/>
</dbReference>